<dbReference type="PANTHER" id="PTHR30389:SF17">
    <property type="entry name" value="L(+)-TARTRATE DEHYDRATASE SUBUNIT ALPHA-RELATED"/>
    <property type="match status" value="1"/>
</dbReference>
<dbReference type="Proteomes" id="UP000886043">
    <property type="component" value="Unassembled WGS sequence"/>
</dbReference>
<reference evidence="8" key="1">
    <citation type="journal article" date="2020" name="mSystems">
        <title>Genome- and Community-Level Interaction Insights into Carbon Utilization and Element Cycling Functions of Hydrothermarchaeota in Hydrothermal Sediment.</title>
        <authorList>
            <person name="Zhou Z."/>
            <person name="Liu Y."/>
            <person name="Xu W."/>
            <person name="Pan J."/>
            <person name="Luo Z.H."/>
            <person name="Li M."/>
        </authorList>
    </citation>
    <scope>NUCLEOTIDE SEQUENCE [LARGE SCALE GENOMIC DNA]</scope>
    <source>
        <strain evidence="8">HyVt-483</strain>
    </source>
</reference>
<gene>
    <name evidence="8" type="ORF">ENJ40_04035</name>
</gene>
<dbReference type="NCBIfam" id="NF004885">
    <property type="entry name" value="PRK06246.1"/>
    <property type="match status" value="1"/>
</dbReference>
<evidence type="ECO:0000256" key="4">
    <source>
        <dbReference type="ARBA" id="ARBA00023004"/>
    </source>
</evidence>
<accession>A0A7C3CK95</accession>
<feature type="domain" description="Fe-S hydro-lyase tartrate dehydratase alpha-type catalytic" evidence="7">
    <location>
        <begin position="12"/>
        <end position="274"/>
    </location>
</feature>
<dbReference type="EC" id="4.2.1.2" evidence="8"/>
<name>A0A7C3CK95_9BACT</name>
<organism evidence="8">
    <name type="scientific">Thermosulfurimonas dismutans</name>
    <dbReference type="NCBI Taxonomy" id="999894"/>
    <lineage>
        <taxon>Bacteria</taxon>
        <taxon>Pseudomonadati</taxon>
        <taxon>Thermodesulfobacteriota</taxon>
        <taxon>Thermodesulfobacteria</taxon>
        <taxon>Thermodesulfobacteriales</taxon>
        <taxon>Thermodesulfobacteriaceae</taxon>
        <taxon>Thermosulfurimonas</taxon>
    </lineage>
</organism>
<dbReference type="AlphaFoldDB" id="A0A7C3CK95"/>
<evidence type="ECO:0000259" key="7">
    <source>
        <dbReference type="Pfam" id="PF05681"/>
    </source>
</evidence>
<dbReference type="InterPro" id="IPR004646">
    <property type="entry name" value="Fe-S_hydro-lyase_TtdA-typ_cat"/>
</dbReference>
<evidence type="ECO:0000256" key="3">
    <source>
        <dbReference type="ARBA" id="ARBA00022723"/>
    </source>
</evidence>
<dbReference type="NCBIfam" id="TIGR00722">
    <property type="entry name" value="ttdA_fumA_fumB"/>
    <property type="match status" value="1"/>
</dbReference>
<keyword evidence="6 8" id="KW-0456">Lyase</keyword>
<evidence type="ECO:0000256" key="6">
    <source>
        <dbReference type="ARBA" id="ARBA00023239"/>
    </source>
</evidence>
<evidence type="ECO:0000256" key="5">
    <source>
        <dbReference type="ARBA" id="ARBA00023014"/>
    </source>
</evidence>
<dbReference type="Pfam" id="PF05681">
    <property type="entry name" value="Fumerase"/>
    <property type="match status" value="1"/>
</dbReference>
<evidence type="ECO:0000256" key="2">
    <source>
        <dbReference type="ARBA" id="ARBA00022485"/>
    </source>
</evidence>
<dbReference type="InterPro" id="IPR051208">
    <property type="entry name" value="Class-I_Fumarase/Tartrate_DH"/>
</dbReference>
<dbReference type="EMBL" id="DRMH01000049">
    <property type="protein sequence ID" value="HFC97616.1"/>
    <property type="molecule type" value="Genomic_DNA"/>
</dbReference>
<evidence type="ECO:0000313" key="8">
    <source>
        <dbReference type="EMBL" id="HFC97616.1"/>
    </source>
</evidence>
<sequence>MREIPSTEIAKAIARGLELAVRELPQEVEKALQAAREREDYLLARASLEILLENARLARENGLPLCQDTGIPVVFIRMGEEVRVRGLYAAVEEGLREGARRGYLRASVCEALSRKNTRTNTPGIIHLELAPGEDLEIFLLPKGCGSENMSRLAMLPPAAGLEGVKRFVVETVLQAGANPCPPVTVGIGLGGDFEYAAYLAKRALLRPLGNLHPREEVARLEREILEEINRLGIGPLGLGGRTTALAVHLETHPSHIASLPVAVNLQCHAHRMVRIVL</sequence>
<evidence type="ECO:0000256" key="1">
    <source>
        <dbReference type="ARBA" id="ARBA00008876"/>
    </source>
</evidence>
<proteinExistence type="inferred from homology"/>
<keyword evidence="2" id="KW-0004">4Fe-4S</keyword>
<protein>
    <submittedName>
        <fullName evidence="8">Fumarate hydratase</fullName>
        <ecNumber evidence="8">4.2.1.2</ecNumber>
    </submittedName>
</protein>
<dbReference type="GO" id="GO:0051539">
    <property type="term" value="F:4 iron, 4 sulfur cluster binding"/>
    <property type="evidence" value="ECO:0007669"/>
    <property type="project" value="UniProtKB-KW"/>
</dbReference>
<keyword evidence="4" id="KW-0408">Iron</keyword>
<comment type="caution">
    <text evidence="8">The sequence shown here is derived from an EMBL/GenBank/DDBJ whole genome shotgun (WGS) entry which is preliminary data.</text>
</comment>
<dbReference type="GO" id="GO:0004333">
    <property type="term" value="F:fumarate hydratase activity"/>
    <property type="evidence" value="ECO:0007669"/>
    <property type="project" value="UniProtKB-EC"/>
</dbReference>
<keyword evidence="3" id="KW-0479">Metal-binding</keyword>
<dbReference type="GO" id="GO:0046872">
    <property type="term" value="F:metal ion binding"/>
    <property type="evidence" value="ECO:0007669"/>
    <property type="project" value="UniProtKB-KW"/>
</dbReference>
<comment type="similarity">
    <text evidence="1">Belongs to the class-I fumarase family.</text>
</comment>
<keyword evidence="5" id="KW-0411">Iron-sulfur</keyword>
<dbReference type="PANTHER" id="PTHR30389">
    <property type="entry name" value="FUMARATE HYDRATASE-RELATED"/>
    <property type="match status" value="1"/>
</dbReference>